<name>D7LB01_ARALL</name>
<dbReference type="Proteomes" id="UP000008694">
    <property type="component" value="Unassembled WGS sequence"/>
</dbReference>
<sequence>MSFRSLFLKAQQNTLSGSALAVVRSFPFPLGRDPSSLPSALTEKLDPNIVSLIDDRRISLRFRVSSLIELSELEKAAQISRLAVLKQYRGWDTKVLMCNEIIGAMCAAERYDDAFALYQFFDSESKLGHSAVSFNHVVKAHCDQNRVDEALKLCHPCRGYFRKDVDTFRSLAKGLVNTGRIYEAVGLIKYIRLYDSVVYSYLIRGFMDLGNHDKAYELFDDFNNKTEPDFTDGRNKILIWPSRTDGQNRRAVVDATFVDYWLKQGEDEKAMEIYRSLIIRKGELVCAATGNTLLEILLQNGKQTEAWDLFNAMITNSKNFDRETFGIMVNACFKLGHFKEALETFKRLEFTRSSSCYANIIAQFCERGMMSEAQDLFVEICSDQYLSPDVPTFRSMINGYAKAGRVDEAIVMLKKMVDATLLKFAVHESH</sequence>
<evidence type="ECO:0000313" key="4">
    <source>
        <dbReference type="Proteomes" id="UP000008694"/>
    </source>
</evidence>
<dbReference type="HOGENOM" id="CLU_036660_1_0_1"/>
<dbReference type="eggNOG" id="KOG4197">
    <property type="taxonomic scope" value="Eukaryota"/>
</dbReference>
<accession>D7LB01</accession>
<feature type="repeat" description="PPR" evidence="2">
    <location>
        <begin position="195"/>
        <end position="225"/>
    </location>
</feature>
<evidence type="ECO:0000256" key="2">
    <source>
        <dbReference type="PROSITE-ProRule" id="PRU00708"/>
    </source>
</evidence>
<dbReference type="PROSITE" id="PS51375">
    <property type="entry name" value="PPR"/>
    <property type="match status" value="3"/>
</dbReference>
<dbReference type="InterPro" id="IPR052308">
    <property type="entry name" value="PPR_domain-containing"/>
</dbReference>
<keyword evidence="4" id="KW-1185">Reference proteome</keyword>
<gene>
    <name evidence="3" type="ORF">ARALYDRAFT_898463</name>
</gene>
<evidence type="ECO:0008006" key="5">
    <source>
        <dbReference type="Google" id="ProtNLM"/>
    </source>
</evidence>
<feature type="repeat" description="PPR" evidence="2">
    <location>
        <begin position="389"/>
        <end position="423"/>
    </location>
</feature>
<dbReference type="KEGG" id="aly:9319314"/>
<reference evidence="4" key="1">
    <citation type="journal article" date="2011" name="Nat. Genet.">
        <title>The Arabidopsis lyrata genome sequence and the basis of rapid genome size change.</title>
        <authorList>
            <person name="Hu T.T."/>
            <person name="Pattyn P."/>
            <person name="Bakker E.G."/>
            <person name="Cao J."/>
            <person name="Cheng J.-F."/>
            <person name="Clark R.M."/>
            <person name="Fahlgren N."/>
            <person name="Fawcett J.A."/>
            <person name="Grimwood J."/>
            <person name="Gundlach H."/>
            <person name="Haberer G."/>
            <person name="Hollister J.D."/>
            <person name="Ossowski S."/>
            <person name="Ottilar R.P."/>
            <person name="Salamov A.A."/>
            <person name="Schneeberger K."/>
            <person name="Spannagl M."/>
            <person name="Wang X."/>
            <person name="Yang L."/>
            <person name="Nasrallah M.E."/>
            <person name="Bergelson J."/>
            <person name="Carrington J.C."/>
            <person name="Gaut B.S."/>
            <person name="Schmutz J."/>
            <person name="Mayer K.F.X."/>
            <person name="Van de Peer Y."/>
            <person name="Grigoriev I.V."/>
            <person name="Nordborg M."/>
            <person name="Weigel D."/>
            <person name="Guo Y.-L."/>
        </authorList>
    </citation>
    <scope>NUCLEOTIDE SEQUENCE [LARGE SCALE GENOMIC DNA]</scope>
    <source>
        <strain evidence="4">cv. MN47</strain>
    </source>
</reference>
<dbReference type="Gramene" id="scaffold_302433.1">
    <property type="protein sequence ID" value="scaffold_302433.1"/>
    <property type="gene ID" value="scaffold_302433.1"/>
</dbReference>
<keyword evidence="1" id="KW-0677">Repeat</keyword>
<dbReference type="PANTHER" id="PTHR47937:SF7">
    <property type="entry name" value="EXPORTIN-2 CENTRAL DOMAIN-CONTAINING PROTEIN"/>
    <property type="match status" value="1"/>
</dbReference>
<organism evidence="4">
    <name type="scientific">Arabidopsis lyrata subsp. lyrata</name>
    <name type="common">Lyre-leaved rock-cress</name>
    <dbReference type="NCBI Taxonomy" id="81972"/>
    <lineage>
        <taxon>Eukaryota</taxon>
        <taxon>Viridiplantae</taxon>
        <taxon>Streptophyta</taxon>
        <taxon>Embryophyta</taxon>
        <taxon>Tracheophyta</taxon>
        <taxon>Spermatophyta</taxon>
        <taxon>Magnoliopsida</taxon>
        <taxon>eudicotyledons</taxon>
        <taxon>Gunneridae</taxon>
        <taxon>Pentapetalae</taxon>
        <taxon>rosids</taxon>
        <taxon>malvids</taxon>
        <taxon>Brassicales</taxon>
        <taxon>Brassicaceae</taxon>
        <taxon>Camelineae</taxon>
        <taxon>Arabidopsis</taxon>
    </lineage>
</organism>
<evidence type="ECO:0000256" key="1">
    <source>
        <dbReference type="ARBA" id="ARBA00022737"/>
    </source>
</evidence>
<proteinExistence type="predicted"/>
<evidence type="ECO:0000313" key="3">
    <source>
        <dbReference type="EMBL" id="EFH61635.1"/>
    </source>
</evidence>
<dbReference type="Pfam" id="PF12854">
    <property type="entry name" value="PPR_1"/>
    <property type="match status" value="1"/>
</dbReference>
<dbReference type="NCBIfam" id="TIGR00756">
    <property type="entry name" value="PPR"/>
    <property type="match status" value="3"/>
</dbReference>
<dbReference type="InterPro" id="IPR002885">
    <property type="entry name" value="PPR_rpt"/>
</dbReference>
<dbReference type="Gene3D" id="1.25.40.10">
    <property type="entry name" value="Tetratricopeptide repeat domain"/>
    <property type="match status" value="3"/>
</dbReference>
<dbReference type="SUPFAM" id="SSF48452">
    <property type="entry name" value="TPR-like"/>
    <property type="match status" value="1"/>
</dbReference>
<dbReference type="PANTHER" id="PTHR47937">
    <property type="entry name" value="PLASTID TRANSCRIPTIONALLY ACTIVE CHROMOSOME 2-LIKE PROTEIN"/>
    <property type="match status" value="1"/>
</dbReference>
<dbReference type="OrthoDB" id="1058874at2759"/>
<feature type="repeat" description="PPR" evidence="2">
    <location>
        <begin position="321"/>
        <end position="355"/>
    </location>
</feature>
<dbReference type="Pfam" id="PF01535">
    <property type="entry name" value="PPR"/>
    <property type="match status" value="4"/>
</dbReference>
<dbReference type="EMBL" id="GL348715">
    <property type="protein sequence ID" value="EFH61635.1"/>
    <property type="molecule type" value="Genomic_DNA"/>
</dbReference>
<dbReference type="InterPro" id="IPR011990">
    <property type="entry name" value="TPR-like_helical_dom_sf"/>
</dbReference>
<dbReference type="AlphaFoldDB" id="D7LB01"/>
<protein>
    <recommendedName>
        <fullName evidence="5">Pentatricopeptide repeat-containing protein</fullName>
    </recommendedName>
</protein>